<protein>
    <submittedName>
        <fullName evidence="1">Uncharacterized protein</fullName>
    </submittedName>
</protein>
<evidence type="ECO:0000313" key="2">
    <source>
        <dbReference type="Proteomes" id="UP001331761"/>
    </source>
</evidence>
<keyword evidence="2" id="KW-1185">Reference proteome</keyword>
<reference evidence="1 2" key="1">
    <citation type="submission" date="2019-10" db="EMBL/GenBank/DDBJ databases">
        <title>Assembly and Annotation for the nematode Trichostrongylus colubriformis.</title>
        <authorList>
            <person name="Martin J."/>
        </authorList>
    </citation>
    <scope>NUCLEOTIDE SEQUENCE [LARGE SCALE GENOMIC DNA]</scope>
    <source>
        <strain evidence="1">G859</strain>
        <tissue evidence="1">Whole worm</tissue>
    </source>
</reference>
<comment type="caution">
    <text evidence="1">The sequence shown here is derived from an EMBL/GenBank/DDBJ whole genome shotgun (WGS) entry which is preliminary data.</text>
</comment>
<dbReference type="EMBL" id="WIXE01024562">
    <property type="protein sequence ID" value="KAK5965504.1"/>
    <property type="molecule type" value="Genomic_DNA"/>
</dbReference>
<sequence length="86" mass="9672">MYFAVLHRVKHDPVRLQNLEHLLSVVAPCIPYHPQKMARISKIVDFLAHLCICSCLCEMQCSQTGTTTSPKNSPPSSLITLCNMLF</sequence>
<accession>A0AAN8I9A3</accession>
<name>A0AAN8I9A3_TRICO</name>
<dbReference type="AlphaFoldDB" id="A0AAN8I9A3"/>
<dbReference type="Proteomes" id="UP001331761">
    <property type="component" value="Unassembled WGS sequence"/>
</dbReference>
<organism evidence="1 2">
    <name type="scientific">Trichostrongylus colubriformis</name>
    <name type="common">Black scour worm</name>
    <dbReference type="NCBI Taxonomy" id="6319"/>
    <lineage>
        <taxon>Eukaryota</taxon>
        <taxon>Metazoa</taxon>
        <taxon>Ecdysozoa</taxon>
        <taxon>Nematoda</taxon>
        <taxon>Chromadorea</taxon>
        <taxon>Rhabditida</taxon>
        <taxon>Rhabditina</taxon>
        <taxon>Rhabditomorpha</taxon>
        <taxon>Strongyloidea</taxon>
        <taxon>Trichostrongylidae</taxon>
        <taxon>Trichostrongylus</taxon>
    </lineage>
</organism>
<proteinExistence type="predicted"/>
<gene>
    <name evidence="1" type="ORF">GCK32_020148</name>
</gene>
<evidence type="ECO:0000313" key="1">
    <source>
        <dbReference type="EMBL" id="KAK5965504.1"/>
    </source>
</evidence>